<evidence type="ECO:0000259" key="1">
    <source>
        <dbReference type="Pfam" id="PF00005"/>
    </source>
</evidence>
<organism evidence="2">
    <name type="scientific">marine sediment metagenome</name>
    <dbReference type="NCBI Taxonomy" id="412755"/>
    <lineage>
        <taxon>unclassified sequences</taxon>
        <taxon>metagenomes</taxon>
        <taxon>ecological metagenomes</taxon>
    </lineage>
</organism>
<comment type="caution">
    <text evidence="2">The sequence shown here is derived from an EMBL/GenBank/DDBJ whole genome shotgun (WGS) entry which is preliminary data.</text>
</comment>
<dbReference type="GO" id="GO:0016887">
    <property type="term" value="F:ATP hydrolysis activity"/>
    <property type="evidence" value="ECO:0007669"/>
    <property type="project" value="InterPro"/>
</dbReference>
<dbReference type="PANTHER" id="PTHR43067:SF2">
    <property type="entry name" value="OLIGOPEPTIDE ABC TRANSPORTER, ATP-BINDING PROTEIN"/>
    <property type="match status" value="1"/>
</dbReference>
<gene>
    <name evidence="2" type="ORF">S06H3_61684</name>
</gene>
<dbReference type="Gene3D" id="3.40.50.300">
    <property type="entry name" value="P-loop containing nucleotide triphosphate hydrolases"/>
    <property type="match status" value="1"/>
</dbReference>
<accession>X1RGA3</accession>
<dbReference type="InterPro" id="IPR003439">
    <property type="entry name" value="ABC_transporter-like_ATP-bd"/>
</dbReference>
<protein>
    <recommendedName>
        <fullName evidence="1">ABC transporter domain-containing protein</fullName>
    </recommendedName>
</protein>
<dbReference type="InterPro" id="IPR027417">
    <property type="entry name" value="P-loop_NTPase"/>
</dbReference>
<dbReference type="SUPFAM" id="SSF52540">
    <property type="entry name" value="P-loop containing nucleoside triphosphate hydrolases"/>
    <property type="match status" value="1"/>
</dbReference>
<reference evidence="2" key="1">
    <citation type="journal article" date="2014" name="Front. Microbiol.">
        <title>High frequency of phylogenetically diverse reductive dehalogenase-homologous genes in deep subseafloor sedimentary metagenomes.</title>
        <authorList>
            <person name="Kawai M."/>
            <person name="Futagami T."/>
            <person name="Toyoda A."/>
            <person name="Takaki Y."/>
            <person name="Nishi S."/>
            <person name="Hori S."/>
            <person name="Arai W."/>
            <person name="Tsubouchi T."/>
            <person name="Morono Y."/>
            <person name="Uchiyama I."/>
            <person name="Ito T."/>
            <person name="Fujiyama A."/>
            <person name="Inagaki F."/>
            <person name="Takami H."/>
        </authorList>
    </citation>
    <scope>NUCLEOTIDE SEQUENCE</scope>
    <source>
        <strain evidence="2">Expedition CK06-06</strain>
    </source>
</reference>
<evidence type="ECO:0000313" key="2">
    <source>
        <dbReference type="EMBL" id="GAI54619.1"/>
    </source>
</evidence>
<feature type="non-terminal residue" evidence="2">
    <location>
        <position position="101"/>
    </location>
</feature>
<proteinExistence type="predicted"/>
<name>X1RGA3_9ZZZZ</name>
<dbReference type="GO" id="GO:0005524">
    <property type="term" value="F:ATP binding"/>
    <property type="evidence" value="ECO:0007669"/>
    <property type="project" value="InterPro"/>
</dbReference>
<dbReference type="AlphaFoldDB" id="X1RGA3"/>
<dbReference type="PANTHER" id="PTHR43067">
    <property type="entry name" value="OLIGOPEPTIDE/DIPEPTIDE ABC TRANSPORTER, ATPASE SUBUNIT"/>
    <property type="match status" value="1"/>
</dbReference>
<feature type="domain" description="ABC transporter" evidence="1">
    <location>
        <begin position="28"/>
        <end position="63"/>
    </location>
</feature>
<dbReference type="EMBL" id="BARV01040501">
    <property type="protein sequence ID" value="GAI54619.1"/>
    <property type="molecule type" value="Genomic_DNA"/>
</dbReference>
<dbReference type="Pfam" id="PF00005">
    <property type="entry name" value="ABC_tran"/>
    <property type="match status" value="1"/>
</dbReference>
<sequence length="101" mass="11112">MAILKVEDLKAYYMTDVYGTKRTVRAIDGISIEINENEIFGIAGESSCGKTTFMKVLSGAVKSPLAIVDGKALYNFGDGSLDILSLQEDELRKIRWKSISC</sequence>